<reference evidence="8 9" key="1">
    <citation type="journal article" date="2017" name="Curr. Microbiol.">
        <title>Mucilaginibacter ginsenosidivorans sp. nov., Isolated from Soil of Ginseng Field.</title>
        <authorList>
            <person name="Kim M.M."/>
            <person name="Siddiqi M.Z."/>
            <person name="Im W.T."/>
        </authorList>
    </citation>
    <scope>NUCLEOTIDE SEQUENCE [LARGE SCALE GENOMIC DNA]</scope>
    <source>
        <strain evidence="8 9">Gsoil 3017</strain>
    </source>
</reference>
<dbReference type="Proteomes" id="UP000321479">
    <property type="component" value="Chromosome"/>
</dbReference>
<evidence type="ECO:0000259" key="7">
    <source>
        <dbReference type="PROSITE" id="PS50059"/>
    </source>
</evidence>
<organism evidence="8 9">
    <name type="scientific">Mucilaginibacter ginsenosidivorans</name>
    <dbReference type="NCBI Taxonomy" id="398053"/>
    <lineage>
        <taxon>Bacteria</taxon>
        <taxon>Pseudomonadati</taxon>
        <taxon>Bacteroidota</taxon>
        <taxon>Sphingobacteriia</taxon>
        <taxon>Sphingobacteriales</taxon>
        <taxon>Sphingobacteriaceae</taxon>
        <taxon>Mucilaginibacter</taxon>
    </lineage>
</organism>
<sequence>MKKILFTFLVLFAIGITSCRKSSSDLNIKQYDNQQIQNYISANGLSGMERDTTGGDTTGIYYKIIDQGKGPALNYPDVISYVYKMNSFDGKYTVQDTVLNHGYSVLGHMVPSGVQIAIHNLLKYRGGKMRVLVPSHLGYGLAGFGTGSTTLANGRLAGNQCLDFTIYVVYDQTKYDDLVIQNYMTANSLTGYTKVTEGPDSGLYYKITAVGTGAQVNINSTVQANYVAKLMNNTVFDDHSSITASFSDLGGGSITKGFADGMLLTKSGDGGISMLIPSRLAYSTSGISGSIPVNACLRFDVTNITITQ</sequence>
<keyword evidence="4 5" id="KW-0413">Isomerase</keyword>
<dbReference type="PANTHER" id="PTHR43811:SF19">
    <property type="entry name" value="39 KDA FK506-BINDING NUCLEAR PROTEIN"/>
    <property type="match status" value="1"/>
</dbReference>
<evidence type="ECO:0000313" key="9">
    <source>
        <dbReference type="Proteomes" id="UP000321479"/>
    </source>
</evidence>
<gene>
    <name evidence="8" type="ORF">FRZ54_23805</name>
</gene>
<accession>A0A5B8V328</accession>
<dbReference type="KEGG" id="mgin:FRZ54_23805"/>
<evidence type="ECO:0000256" key="5">
    <source>
        <dbReference type="PROSITE-ProRule" id="PRU00277"/>
    </source>
</evidence>
<comment type="similarity">
    <text evidence="2 6">Belongs to the FKBP-type PPIase family.</text>
</comment>
<evidence type="ECO:0000256" key="4">
    <source>
        <dbReference type="ARBA" id="ARBA00023235"/>
    </source>
</evidence>
<evidence type="ECO:0000313" key="8">
    <source>
        <dbReference type="EMBL" id="QEC65465.1"/>
    </source>
</evidence>
<dbReference type="PANTHER" id="PTHR43811">
    <property type="entry name" value="FKBP-TYPE PEPTIDYL-PROLYL CIS-TRANS ISOMERASE FKPA"/>
    <property type="match status" value="1"/>
</dbReference>
<name>A0A5B8V328_9SPHI</name>
<feature type="domain" description="PPIase FKBP-type" evidence="7">
    <location>
        <begin position="219"/>
        <end position="307"/>
    </location>
</feature>
<dbReference type="AlphaFoldDB" id="A0A5B8V328"/>
<keyword evidence="3 5" id="KW-0697">Rotamase</keyword>
<dbReference type="RefSeq" id="WP_147034290.1">
    <property type="nucleotide sequence ID" value="NZ_CP042436.1"/>
</dbReference>
<comment type="catalytic activity">
    <reaction evidence="1 5 6">
        <text>[protein]-peptidylproline (omega=180) = [protein]-peptidylproline (omega=0)</text>
        <dbReference type="Rhea" id="RHEA:16237"/>
        <dbReference type="Rhea" id="RHEA-COMP:10747"/>
        <dbReference type="Rhea" id="RHEA-COMP:10748"/>
        <dbReference type="ChEBI" id="CHEBI:83833"/>
        <dbReference type="ChEBI" id="CHEBI:83834"/>
        <dbReference type="EC" id="5.2.1.8"/>
    </reaction>
</comment>
<dbReference type="GO" id="GO:0003755">
    <property type="term" value="F:peptidyl-prolyl cis-trans isomerase activity"/>
    <property type="evidence" value="ECO:0007669"/>
    <property type="project" value="UniProtKB-UniRule"/>
</dbReference>
<dbReference type="Pfam" id="PF00254">
    <property type="entry name" value="FKBP_C"/>
    <property type="match status" value="1"/>
</dbReference>
<dbReference type="PROSITE" id="PS51257">
    <property type="entry name" value="PROKAR_LIPOPROTEIN"/>
    <property type="match status" value="1"/>
</dbReference>
<dbReference type="PROSITE" id="PS50059">
    <property type="entry name" value="FKBP_PPIASE"/>
    <property type="match status" value="1"/>
</dbReference>
<protein>
    <recommendedName>
        <fullName evidence="6">Peptidyl-prolyl cis-trans isomerase</fullName>
        <ecNumber evidence="6">5.2.1.8</ecNumber>
    </recommendedName>
</protein>
<dbReference type="OrthoDB" id="669809at2"/>
<dbReference type="EC" id="5.2.1.8" evidence="6"/>
<dbReference type="Gene3D" id="3.10.50.40">
    <property type="match status" value="2"/>
</dbReference>
<evidence type="ECO:0000256" key="6">
    <source>
        <dbReference type="RuleBase" id="RU003915"/>
    </source>
</evidence>
<dbReference type="InterPro" id="IPR046357">
    <property type="entry name" value="PPIase_dom_sf"/>
</dbReference>
<evidence type="ECO:0000256" key="2">
    <source>
        <dbReference type="ARBA" id="ARBA00006577"/>
    </source>
</evidence>
<evidence type="ECO:0000256" key="1">
    <source>
        <dbReference type="ARBA" id="ARBA00000971"/>
    </source>
</evidence>
<keyword evidence="9" id="KW-1185">Reference proteome</keyword>
<dbReference type="EMBL" id="CP042436">
    <property type="protein sequence ID" value="QEC65465.1"/>
    <property type="molecule type" value="Genomic_DNA"/>
</dbReference>
<dbReference type="SUPFAM" id="SSF54534">
    <property type="entry name" value="FKBP-like"/>
    <property type="match status" value="2"/>
</dbReference>
<evidence type="ECO:0000256" key="3">
    <source>
        <dbReference type="ARBA" id="ARBA00023110"/>
    </source>
</evidence>
<proteinExistence type="inferred from homology"/>
<dbReference type="InterPro" id="IPR001179">
    <property type="entry name" value="PPIase_FKBP_dom"/>
</dbReference>